<feature type="region of interest" description="Disordered" evidence="1">
    <location>
        <begin position="105"/>
        <end position="132"/>
    </location>
</feature>
<comment type="caution">
    <text evidence="3">The sequence shown here is derived from an EMBL/GenBank/DDBJ whole genome shotgun (WGS) entry which is preliminary data.</text>
</comment>
<organism evidence="3 4">
    <name type="scientific">Phomopsis amygdali</name>
    <name type="common">Fusicoccum amygdali</name>
    <dbReference type="NCBI Taxonomy" id="1214568"/>
    <lineage>
        <taxon>Eukaryota</taxon>
        <taxon>Fungi</taxon>
        <taxon>Dikarya</taxon>
        <taxon>Ascomycota</taxon>
        <taxon>Pezizomycotina</taxon>
        <taxon>Sordariomycetes</taxon>
        <taxon>Sordariomycetidae</taxon>
        <taxon>Diaporthales</taxon>
        <taxon>Diaporthaceae</taxon>
        <taxon>Diaporthe</taxon>
    </lineage>
</organism>
<evidence type="ECO:0000256" key="1">
    <source>
        <dbReference type="SAM" id="MobiDB-lite"/>
    </source>
</evidence>
<reference evidence="3" key="1">
    <citation type="submission" date="2023-06" db="EMBL/GenBank/DDBJ databases">
        <authorList>
            <person name="Noh H."/>
        </authorList>
    </citation>
    <scope>NUCLEOTIDE SEQUENCE</scope>
    <source>
        <strain evidence="3">DUCC20226</strain>
    </source>
</reference>
<dbReference type="AlphaFoldDB" id="A0AAD9STE7"/>
<protein>
    <submittedName>
        <fullName evidence="3">Uncharacterized protein</fullName>
    </submittedName>
</protein>
<name>A0AAD9STE7_PHOAM</name>
<keyword evidence="2" id="KW-0812">Transmembrane</keyword>
<feature type="transmembrane region" description="Helical" evidence="2">
    <location>
        <begin position="17"/>
        <end position="41"/>
    </location>
</feature>
<evidence type="ECO:0000256" key="2">
    <source>
        <dbReference type="SAM" id="Phobius"/>
    </source>
</evidence>
<proteinExistence type="predicted"/>
<dbReference type="Proteomes" id="UP001265746">
    <property type="component" value="Unassembled WGS sequence"/>
</dbReference>
<gene>
    <name evidence="3" type="ORF">N8I77_002452</name>
</gene>
<evidence type="ECO:0000313" key="4">
    <source>
        <dbReference type="Proteomes" id="UP001265746"/>
    </source>
</evidence>
<sequence length="132" mass="14370">MGSSHSDIAALVQSSTAWIIGAFLLLILVVVALSIGLRILYVRKWKPRYEMVQDPARDVEAGGAQSRQRKLSEIDTSYAPSTPAPATVVMRPSVDEGEIARSEALHGYYEPPSEVTYNSAPGSGEDRKTMFS</sequence>
<keyword evidence="2" id="KW-0472">Membrane</keyword>
<feature type="region of interest" description="Disordered" evidence="1">
    <location>
        <begin position="56"/>
        <end position="87"/>
    </location>
</feature>
<accession>A0AAD9STE7</accession>
<keyword evidence="2" id="KW-1133">Transmembrane helix</keyword>
<dbReference type="EMBL" id="JAUJFL010000001">
    <property type="protein sequence ID" value="KAK2615717.1"/>
    <property type="molecule type" value="Genomic_DNA"/>
</dbReference>
<keyword evidence="4" id="KW-1185">Reference proteome</keyword>
<evidence type="ECO:0000313" key="3">
    <source>
        <dbReference type="EMBL" id="KAK2615717.1"/>
    </source>
</evidence>